<keyword evidence="4 7" id="KW-0560">Oxidoreductase</keyword>
<dbReference type="InterPro" id="IPR001128">
    <property type="entry name" value="Cyt_P450"/>
</dbReference>
<dbReference type="KEGG" id="spav:Spa2297_32870"/>
<dbReference type="PROSITE" id="PS00086">
    <property type="entry name" value="CYTOCHROME_P450"/>
    <property type="match status" value="1"/>
</dbReference>
<evidence type="ECO:0000313" key="9">
    <source>
        <dbReference type="Proteomes" id="UP000078468"/>
    </source>
</evidence>
<gene>
    <name evidence="8" type="ORF">Spa2297_32870</name>
</gene>
<evidence type="ECO:0000256" key="5">
    <source>
        <dbReference type="ARBA" id="ARBA00023004"/>
    </source>
</evidence>
<dbReference type="GeneID" id="91309710"/>
<protein>
    <submittedName>
        <fullName evidence="8">Cytochrome</fullName>
    </submittedName>
</protein>
<evidence type="ECO:0000256" key="3">
    <source>
        <dbReference type="ARBA" id="ARBA00022723"/>
    </source>
</evidence>
<comment type="similarity">
    <text evidence="1 7">Belongs to the cytochrome P450 family.</text>
</comment>
<organism evidence="8 9">
    <name type="scientific">Streptomyces parvulus</name>
    <dbReference type="NCBI Taxonomy" id="146923"/>
    <lineage>
        <taxon>Bacteria</taxon>
        <taxon>Bacillati</taxon>
        <taxon>Actinomycetota</taxon>
        <taxon>Actinomycetes</taxon>
        <taxon>Kitasatosporales</taxon>
        <taxon>Streptomycetaceae</taxon>
        <taxon>Streptomyces</taxon>
    </lineage>
</organism>
<dbReference type="EMBL" id="CP015867">
    <property type="protein sequence ID" value="ANJ11904.1"/>
    <property type="molecule type" value="Genomic_DNA"/>
</dbReference>
<keyword evidence="5 7" id="KW-0408">Iron</keyword>
<dbReference type="InterPro" id="IPR017972">
    <property type="entry name" value="Cyt_P450_CS"/>
</dbReference>
<evidence type="ECO:0000256" key="1">
    <source>
        <dbReference type="ARBA" id="ARBA00010617"/>
    </source>
</evidence>
<dbReference type="SUPFAM" id="SSF48264">
    <property type="entry name" value="Cytochrome P450"/>
    <property type="match status" value="1"/>
</dbReference>
<dbReference type="Proteomes" id="UP000078468">
    <property type="component" value="Plasmid pspa1"/>
</dbReference>
<dbReference type="PANTHER" id="PTHR46696">
    <property type="entry name" value="P450, PUTATIVE (EUROFUNG)-RELATED"/>
    <property type="match status" value="1"/>
</dbReference>
<dbReference type="FunFam" id="1.10.630.10:FF:000018">
    <property type="entry name" value="Cytochrome P450 monooxygenase"/>
    <property type="match status" value="1"/>
</dbReference>
<dbReference type="RefSeq" id="WP_064732231.1">
    <property type="nucleotide sequence ID" value="NZ_BMRX01000017.1"/>
</dbReference>
<dbReference type="Gene3D" id="1.10.630.10">
    <property type="entry name" value="Cytochrome P450"/>
    <property type="match status" value="1"/>
</dbReference>
<evidence type="ECO:0000313" key="8">
    <source>
        <dbReference type="EMBL" id="ANJ11904.1"/>
    </source>
</evidence>
<keyword evidence="2 7" id="KW-0349">Heme</keyword>
<dbReference type="AlphaFoldDB" id="A0A191VA49"/>
<keyword evidence="8" id="KW-0614">Plasmid</keyword>
<evidence type="ECO:0000256" key="4">
    <source>
        <dbReference type="ARBA" id="ARBA00023002"/>
    </source>
</evidence>
<dbReference type="Pfam" id="PF00067">
    <property type="entry name" value="p450"/>
    <property type="match status" value="1"/>
</dbReference>
<dbReference type="GO" id="GO:0020037">
    <property type="term" value="F:heme binding"/>
    <property type="evidence" value="ECO:0007669"/>
    <property type="project" value="InterPro"/>
</dbReference>
<dbReference type="InterPro" id="IPR002397">
    <property type="entry name" value="Cyt_P450_B"/>
</dbReference>
<keyword evidence="3 7" id="KW-0479">Metal-binding</keyword>
<geneLocation type="plasmid" evidence="9">
    <name>pspa1</name>
</geneLocation>
<evidence type="ECO:0000256" key="6">
    <source>
        <dbReference type="ARBA" id="ARBA00023033"/>
    </source>
</evidence>
<evidence type="ECO:0000256" key="7">
    <source>
        <dbReference type="RuleBase" id="RU000461"/>
    </source>
</evidence>
<dbReference type="GO" id="GO:0005506">
    <property type="term" value="F:iron ion binding"/>
    <property type="evidence" value="ECO:0007669"/>
    <property type="project" value="InterPro"/>
</dbReference>
<sequence>MTCPHAAAAAVGTVRTYPFGDHVDLRLDPDYAELRATSPVARVRMPYGGDAWLLTRHADVKKASADPRLSMHAAADHDVPRAAPRALDSVGLMGMPPESHARLRRLVSRAFTARRVAALRPRITEITHDLVDAMVADGGPADLVSRLALPLPTAVICEMLGIPRTDQHVFRAFTEALMSASRFTEEQVAQAAEEYADYLRGYVAQRRAHPEDDLISALIEARDEGGRLSEDELLMLTGGMLVGGHETTANQLAGQALVLLDDRARYERLVADPGLIPATVEELLRYVPLWASVGPSRVATEDVEIGGVTIRAGEAVVYSLASANRDETVFDAPDDVVLDRAANPHIAFGQGPHFCLGAPLARAELQCALEALTGRLPGLRLARPAAELDWHRGMLVRGLVELPVTW</sequence>
<keyword evidence="6 7" id="KW-0503">Monooxygenase</keyword>
<dbReference type="PRINTS" id="PR00359">
    <property type="entry name" value="BP450"/>
</dbReference>
<dbReference type="GO" id="GO:0004497">
    <property type="term" value="F:monooxygenase activity"/>
    <property type="evidence" value="ECO:0007669"/>
    <property type="project" value="UniProtKB-KW"/>
</dbReference>
<dbReference type="GO" id="GO:0016705">
    <property type="term" value="F:oxidoreductase activity, acting on paired donors, with incorporation or reduction of molecular oxygen"/>
    <property type="evidence" value="ECO:0007669"/>
    <property type="project" value="InterPro"/>
</dbReference>
<accession>A0A191VA49</accession>
<dbReference type="InterPro" id="IPR036396">
    <property type="entry name" value="Cyt_P450_sf"/>
</dbReference>
<dbReference type="PRINTS" id="PR00385">
    <property type="entry name" value="P450"/>
</dbReference>
<dbReference type="PANTHER" id="PTHR46696:SF1">
    <property type="entry name" value="CYTOCHROME P450 YJIB-RELATED"/>
    <property type="match status" value="1"/>
</dbReference>
<evidence type="ECO:0000256" key="2">
    <source>
        <dbReference type="ARBA" id="ARBA00022617"/>
    </source>
</evidence>
<dbReference type="CDD" id="cd11031">
    <property type="entry name" value="Cyp158A-like"/>
    <property type="match status" value="1"/>
</dbReference>
<proteinExistence type="inferred from homology"/>
<reference evidence="8 9" key="1">
    <citation type="submission" date="2016-05" db="EMBL/GenBank/DDBJ databases">
        <title>Non-Contiguous Finished Genome Sequence of Streptomyces parvulus 2297 Integrated Site-Specifically with Actinophage R4.</title>
        <authorList>
            <person name="Nishizawa T."/>
            <person name="Miura T."/>
            <person name="Harada C."/>
            <person name="Guo Y."/>
            <person name="Narisawa K."/>
            <person name="Ohta H."/>
            <person name="Takahashi H."/>
            <person name="Shirai M."/>
        </authorList>
    </citation>
    <scope>NUCLEOTIDE SEQUENCE [LARGE SCALE GENOMIC DNA]</scope>
    <source>
        <strain evidence="8 9">2297</strain>
        <plasmid evidence="9">pspa1</plasmid>
    </source>
</reference>
<name>A0A191VA49_9ACTN</name>